<gene>
    <name evidence="1" type="ORF">GIX80_09635</name>
</gene>
<reference evidence="1 2" key="1">
    <citation type="submission" date="2019-11" db="EMBL/GenBank/DDBJ databases">
        <title>Draft genome sequence of 12 host-associated Lactobacillus reuteri rodent strains.</title>
        <authorList>
            <person name="Zhang S."/>
            <person name="Ozcam M."/>
            <person name="Van Pijkeren J.P."/>
        </authorList>
    </citation>
    <scope>NUCLEOTIDE SEQUENCE [LARGE SCALE GENOMIC DNA]</scope>
    <source>
        <strain evidence="1 2">L1604-1</strain>
    </source>
</reference>
<comment type="caution">
    <text evidence="1">The sequence shown here is derived from an EMBL/GenBank/DDBJ whole genome shotgun (WGS) entry which is preliminary data.</text>
</comment>
<dbReference type="EMBL" id="WJMZ01000017">
    <property type="protein sequence ID" value="MRG84628.1"/>
    <property type="molecule type" value="Genomic_DNA"/>
</dbReference>
<proteinExistence type="predicted"/>
<evidence type="ECO:0000313" key="1">
    <source>
        <dbReference type="EMBL" id="MRG84628.1"/>
    </source>
</evidence>
<dbReference type="GO" id="GO:0032259">
    <property type="term" value="P:methylation"/>
    <property type="evidence" value="ECO:0007669"/>
    <property type="project" value="UniProtKB-KW"/>
</dbReference>
<organism evidence="1 2">
    <name type="scientific">Limosilactobacillus reuteri</name>
    <name type="common">Lactobacillus reuteri</name>
    <dbReference type="NCBI Taxonomy" id="1598"/>
    <lineage>
        <taxon>Bacteria</taxon>
        <taxon>Bacillati</taxon>
        <taxon>Bacillota</taxon>
        <taxon>Bacilli</taxon>
        <taxon>Lactobacillales</taxon>
        <taxon>Lactobacillaceae</taxon>
        <taxon>Limosilactobacillus</taxon>
    </lineage>
</organism>
<dbReference type="Gene3D" id="3.40.50.150">
    <property type="entry name" value="Vaccinia Virus protein VP39"/>
    <property type="match status" value="1"/>
</dbReference>
<dbReference type="RefSeq" id="WP_081306750.1">
    <property type="nucleotide sequence ID" value="NZ_JAJAOY010000119.1"/>
</dbReference>
<keyword evidence="1" id="KW-0489">Methyltransferase</keyword>
<protein>
    <submittedName>
        <fullName evidence="1">Methyltransferase</fullName>
    </submittedName>
</protein>
<dbReference type="AlphaFoldDB" id="A0AB36AFK6"/>
<dbReference type="Proteomes" id="UP000441557">
    <property type="component" value="Unassembled WGS sequence"/>
</dbReference>
<sequence>MDYLIYPPFYSKSKSLTIVKDFYQDKDFAAYYNTVTSLNEFNLSQNNDYNYYTSNISKDSKILEIGSGNGRIFNQLFEENYNVYGLEPSLNMSTYINSKAKSRIFHMTLQDFTRNSKLLDPNVVIIPATSISLFNTTDFENFLRTLLKKSSFSTIIFDFLKPQYFLQSNRKITTINLDNNTYYYVNFLFDNSIIFNIISTKHKKLGISQKFIYSSDYFERLFKKLNGKLEILKEDTYYSMIKGVFNEK</sequence>
<dbReference type="GO" id="GO:0008168">
    <property type="term" value="F:methyltransferase activity"/>
    <property type="evidence" value="ECO:0007669"/>
    <property type="project" value="UniProtKB-KW"/>
</dbReference>
<name>A0AB36AFK6_LIMRT</name>
<evidence type="ECO:0000313" key="2">
    <source>
        <dbReference type="Proteomes" id="UP000441557"/>
    </source>
</evidence>
<dbReference type="InterPro" id="IPR029063">
    <property type="entry name" value="SAM-dependent_MTases_sf"/>
</dbReference>
<dbReference type="SUPFAM" id="SSF53335">
    <property type="entry name" value="S-adenosyl-L-methionine-dependent methyltransferases"/>
    <property type="match status" value="1"/>
</dbReference>
<accession>A0AB36AFK6</accession>
<keyword evidence="1" id="KW-0808">Transferase</keyword>